<evidence type="ECO:0000256" key="4">
    <source>
        <dbReference type="ARBA" id="ARBA00022452"/>
    </source>
</evidence>
<sequence length="613" mass="65133">MGKMRILKVAAICAATCFGGTFGVRAQDNAAPVGEGPVNPASGGALETLISEVVETHDRVLASQARVEAARQRSYESLGAWYPSLDLTANVERYKLERSQQNGLIEPAQEVSAEISQLLWDFGATNATIERARLEHVQSEISLVQTRQNLIAEALAAYINLLRSADVLVFAERSVENIRRQTGLEEARIEAGSGLSTDLLQAKTQLAGAQARLVDAQGGLEIALNRYRAVFGDVPTAMDELPGIDIDRSAMPTSLDEALILAFKGNPDIRLASIDISLANQDRIASKQGDFFPTFEIVADRTMTKNDAGVIGRKIESSIKLELSFPFNLGFTAINTLRAAQSDVVASNRTMADLERTVEERVRNAWKQLETAQLRSGHLFDQAGIAKAFLDVAIQERSLGQRSLIDVLAGETSLINAQSDAVSAEAEVLLAIVELLAASGALEYDIILTVPRKDRSEMLEPISGLWGAGPDPAMQLLQSPTGLGETLDPSSLILDPSQTGDGTTTITPPPGASPPGAPPVSTLEPAEPPAAAEPVPSPDLGVEAEPSPQDGDVLRDSLLAPPSFDAPPRPEPPSAPARGEEPTGAVDETAPQSEGGNGQGDGELDNPLFQWAQ</sequence>
<proteinExistence type="inferred from homology"/>
<feature type="region of interest" description="Disordered" evidence="8">
    <location>
        <begin position="463"/>
        <end position="613"/>
    </location>
</feature>
<dbReference type="GO" id="GO:1990281">
    <property type="term" value="C:efflux pump complex"/>
    <property type="evidence" value="ECO:0007669"/>
    <property type="project" value="TreeGrafter"/>
</dbReference>
<feature type="signal peptide" evidence="9">
    <location>
        <begin position="1"/>
        <end position="26"/>
    </location>
</feature>
<organism evidence="10 11">
    <name type="scientific">Pacificispira spongiicola</name>
    <dbReference type="NCBI Taxonomy" id="2729598"/>
    <lineage>
        <taxon>Bacteria</taxon>
        <taxon>Pseudomonadati</taxon>
        <taxon>Pseudomonadota</taxon>
        <taxon>Alphaproteobacteria</taxon>
        <taxon>Rhodospirillales</taxon>
        <taxon>Rhodospirillaceae</taxon>
        <taxon>Pacificispira</taxon>
    </lineage>
</organism>
<dbReference type="InterPro" id="IPR051906">
    <property type="entry name" value="TolC-like"/>
</dbReference>
<dbReference type="SUPFAM" id="SSF56954">
    <property type="entry name" value="Outer membrane efflux proteins (OEP)"/>
    <property type="match status" value="1"/>
</dbReference>
<dbReference type="Pfam" id="PF02321">
    <property type="entry name" value="OEP"/>
    <property type="match status" value="2"/>
</dbReference>
<accession>A0A7Y0DX58</accession>
<dbReference type="AlphaFoldDB" id="A0A7Y0DX58"/>
<name>A0A7Y0DX58_9PROT</name>
<evidence type="ECO:0000256" key="9">
    <source>
        <dbReference type="SAM" id="SignalP"/>
    </source>
</evidence>
<dbReference type="GO" id="GO:0015562">
    <property type="term" value="F:efflux transmembrane transporter activity"/>
    <property type="evidence" value="ECO:0007669"/>
    <property type="project" value="InterPro"/>
</dbReference>
<keyword evidence="4" id="KW-1134">Transmembrane beta strand</keyword>
<evidence type="ECO:0000256" key="8">
    <source>
        <dbReference type="SAM" id="MobiDB-lite"/>
    </source>
</evidence>
<dbReference type="GO" id="GO:0015288">
    <property type="term" value="F:porin activity"/>
    <property type="evidence" value="ECO:0007669"/>
    <property type="project" value="TreeGrafter"/>
</dbReference>
<feature type="chain" id="PRO_5030511452" evidence="9">
    <location>
        <begin position="27"/>
        <end position="613"/>
    </location>
</feature>
<evidence type="ECO:0000256" key="7">
    <source>
        <dbReference type="ARBA" id="ARBA00023237"/>
    </source>
</evidence>
<evidence type="ECO:0000256" key="5">
    <source>
        <dbReference type="ARBA" id="ARBA00022692"/>
    </source>
</evidence>
<comment type="similarity">
    <text evidence="2">Belongs to the outer membrane factor (OMF) (TC 1.B.17) family.</text>
</comment>
<dbReference type="PANTHER" id="PTHR30026:SF20">
    <property type="entry name" value="OUTER MEMBRANE PROTEIN TOLC"/>
    <property type="match status" value="1"/>
</dbReference>
<feature type="compositionally biased region" description="Low complexity" evidence="8">
    <location>
        <begin position="496"/>
        <end position="506"/>
    </location>
</feature>
<dbReference type="Proteomes" id="UP000539372">
    <property type="component" value="Unassembled WGS sequence"/>
</dbReference>
<dbReference type="Gene3D" id="1.20.1600.10">
    <property type="entry name" value="Outer membrane efflux proteins (OEP)"/>
    <property type="match status" value="1"/>
</dbReference>
<reference evidence="10 11" key="1">
    <citation type="submission" date="2020-04" db="EMBL/GenBank/DDBJ databases">
        <title>Rhodospirillaceae bacterium KN72 isolated from deep sea.</title>
        <authorList>
            <person name="Zhang D.-C."/>
        </authorList>
    </citation>
    <scope>NUCLEOTIDE SEQUENCE [LARGE SCALE GENOMIC DNA]</scope>
    <source>
        <strain evidence="10 11">KN72</strain>
    </source>
</reference>
<evidence type="ECO:0000256" key="3">
    <source>
        <dbReference type="ARBA" id="ARBA00022448"/>
    </source>
</evidence>
<feature type="compositionally biased region" description="Pro residues" evidence="8">
    <location>
        <begin position="507"/>
        <end position="518"/>
    </location>
</feature>
<keyword evidence="6" id="KW-0472">Membrane</keyword>
<evidence type="ECO:0000256" key="6">
    <source>
        <dbReference type="ARBA" id="ARBA00023136"/>
    </source>
</evidence>
<gene>
    <name evidence="10" type="ORF">HH303_02055</name>
</gene>
<dbReference type="InterPro" id="IPR003423">
    <property type="entry name" value="OMP_efflux"/>
</dbReference>
<evidence type="ECO:0000256" key="2">
    <source>
        <dbReference type="ARBA" id="ARBA00007613"/>
    </source>
</evidence>
<keyword evidence="7" id="KW-0998">Cell outer membrane</keyword>
<keyword evidence="11" id="KW-1185">Reference proteome</keyword>
<comment type="caution">
    <text evidence="10">The sequence shown here is derived from an EMBL/GenBank/DDBJ whole genome shotgun (WGS) entry which is preliminary data.</text>
</comment>
<comment type="subcellular location">
    <subcellularLocation>
        <location evidence="1">Cell outer membrane</location>
    </subcellularLocation>
</comment>
<keyword evidence="5" id="KW-0812">Transmembrane</keyword>
<feature type="compositionally biased region" description="Pro residues" evidence="8">
    <location>
        <begin position="564"/>
        <end position="575"/>
    </location>
</feature>
<protein>
    <submittedName>
        <fullName evidence="10">TolC family protein</fullName>
    </submittedName>
</protein>
<feature type="compositionally biased region" description="Low complexity" evidence="8">
    <location>
        <begin position="519"/>
        <end position="534"/>
    </location>
</feature>
<evidence type="ECO:0000313" key="10">
    <source>
        <dbReference type="EMBL" id="NMM43243.1"/>
    </source>
</evidence>
<dbReference type="RefSeq" id="WP_169623536.1">
    <property type="nucleotide sequence ID" value="NZ_JABBNT010000001.1"/>
</dbReference>
<dbReference type="GO" id="GO:0009279">
    <property type="term" value="C:cell outer membrane"/>
    <property type="evidence" value="ECO:0007669"/>
    <property type="project" value="UniProtKB-SubCell"/>
</dbReference>
<keyword evidence="9" id="KW-0732">Signal</keyword>
<dbReference type="PANTHER" id="PTHR30026">
    <property type="entry name" value="OUTER MEMBRANE PROTEIN TOLC"/>
    <property type="match status" value="1"/>
</dbReference>
<dbReference type="EMBL" id="JABBNT010000001">
    <property type="protein sequence ID" value="NMM43243.1"/>
    <property type="molecule type" value="Genomic_DNA"/>
</dbReference>
<evidence type="ECO:0000313" key="11">
    <source>
        <dbReference type="Proteomes" id="UP000539372"/>
    </source>
</evidence>
<keyword evidence="3" id="KW-0813">Transport</keyword>
<evidence type="ECO:0000256" key="1">
    <source>
        <dbReference type="ARBA" id="ARBA00004442"/>
    </source>
</evidence>